<dbReference type="Proteomes" id="UP001057452">
    <property type="component" value="Chromosome 8"/>
</dbReference>
<accession>A0ACB9X8I3</accession>
<comment type="caution">
    <text evidence="1">The sequence shown here is derived from an EMBL/GenBank/DDBJ whole genome shotgun (WGS) entry which is preliminary data.</text>
</comment>
<dbReference type="EMBL" id="CM043792">
    <property type="protein sequence ID" value="KAI4822875.1"/>
    <property type="molecule type" value="Genomic_DNA"/>
</dbReference>
<gene>
    <name evidence="1" type="ORF">KUCAC02_008400</name>
</gene>
<evidence type="ECO:0000313" key="1">
    <source>
        <dbReference type="EMBL" id="KAI4822875.1"/>
    </source>
</evidence>
<evidence type="ECO:0000313" key="2">
    <source>
        <dbReference type="Proteomes" id="UP001057452"/>
    </source>
</evidence>
<protein>
    <submittedName>
        <fullName evidence="1">Uncharacterized protein</fullName>
    </submittedName>
</protein>
<sequence length="141" mass="16129">DPAIGEGVNRYWFSRVMQKLKEGFNLNFGTAETATISIRDCPDMDLREKIQILKGNSELSAAEKESVNTLCLAWDLPVMSNDKRRWLFERLLYHAESSAVLTPESILDRINWPTMIDVDDDAALWKIRAVSQDTFVASFKM</sequence>
<proteinExistence type="predicted"/>
<feature type="non-terminal residue" evidence="1">
    <location>
        <position position="141"/>
    </location>
</feature>
<keyword evidence="2" id="KW-1185">Reference proteome</keyword>
<name>A0ACB9X8I3_CHAAC</name>
<organism evidence="1 2">
    <name type="scientific">Chaenocephalus aceratus</name>
    <name type="common">Blackfin icefish</name>
    <name type="synonym">Chaenichthys aceratus</name>
    <dbReference type="NCBI Taxonomy" id="36190"/>
    <lineage>
        <taxon>Eukaryota</taxon>
        <taxon>Metazoa</taxon>
        <taxon>Chordata</taxon>
        <taxon>Craniata</taxon>
        <taxon>Vertebrata</taxon>
        <taxon>Euteleostomi</taxon>
        <taxon>Actinopterygii</taxon>
        <taxon>Neopterygii</taxon>
        <taxon>Teleostei</taxon>
        <taxon>Neoteleostei</taxon>
        <taxon>Acanthomorphata</taxon>
        <taxon>Eupercaria</taxon>
        <taxon>Perciformes</taxon>
        <taxon>Notothenioidei</taxon>
        <taxon>Channichthyidae</taxon>
        <taxon>Chaenocephalus</taxon>
    </lineage>
</organism>
<reference evidence="1" key="1">
    <citation type="submission" date="2022-05" db="EMBL/GenBank/DDBJ databases">
        <title>Chromosome-level genome of Chaenocephalus aceratus.</title>
        <authorList>
            <person name="Park H."/>
        </authorList>
    </citation>
    <scope>NUCLEOTIDE SEQUENCE</scope>
    <source>
        <strain evidence="1">KU_202001</strain>
    </source>
</reference>
<feature type="non-terminal residue" evidence="1">
    <location>
        <position position="1"/>
    </location>
</feature>